<organism evidence="2 3">
    <name type="scientific">Penaeus vannamei</name>
    <name type="common">Whiteleg shrimp</name>
    <name type="synonym">Litopenaeus vannamei</name>
    <dbReference type="NCBI Taxonomy" id="6689"/>
    <lineage>
        <taxon>Eukaryota</taxon>
        <taxon>Metazoa</taxon>
        <taxon>Ecdysozoa</taxon>
        <taxon>Arthropoda</taxon>
        <taxon>Crustacea</taxon>
        <taxon>Multicrustacea</taxon>
        <taxon>Malacostraca</taxon>
        <taxon>Eumalacostraca</taxon>
        <taxon>Eucarida</taxon>
        <taxon>Decapoda</taxon>
        <taxon>Dendrobranchiata</taxon>
        <taxon>Penaeoidea</taxon>
        <taxon>Penaeidae</taxon>
        <taxon>Penaeus</taxon>
    </lineage>
</organism>
<dbReference type="Gene3D" id="2.60.120.620">
    <property type="entry name" value="q2cbj1_9rhob like domain"/>
    <property type="match status" value="1"/>
</dbReference>
<evidence type="ECO:0008006" key="4">
    <source>
        <dbReference type="Google" id="ProtNLM"/>
    </source>
</evidence>
<dbReference type="InterPro" id="IPR008775">
    <property type="entry name" value="Phytyl_CoA_dOase-like"/>
</dbReference>
<gene>
    <name evidence="2" type="ORF">C7M84_006686</name>
</gene>
<reference evidence="2 3" key="1">
    <citation type="submission" date="2018-04" db="EMBL/GenBank/DDBJ databases">
        <authorList>
            <person name="Zhang X."/>
            <person name="Yuan J."/>
            <person name="Li F."/>
            <person name="Xiang J."/>
        </authorList>
    </citation>
    <scope>NUCLEOTIDE SEQUENCE [LARGE SCALE GENOMIC DNA]</scope>
    <source>
        <tissue evidence="2">Muscle</tissue>
    </source>
</reference>
<accession>A0A3R7M8B1</accession>
<sequence>MQEAYKKNGYVIIRNVLNETEMRKLRRTMECEGIQKHAYITADGEARQSGLVIWFTVDNDVPSAVASSEKVAGVMERLMGDEEVYHFSSKLIMKHPGSRGAFTWHQDYGYFYTWGYIYPDSASVFIALDECTKETGCLQVIKGSHHLGRINHFVAGKMLQADPEIVAEVSRLEEKVVDVEMKPGDAIYFSGNLLHCSLPNVSNKPRWSYVIAYNQRHNQTYMKPGHPLYTPHPGYIPLLKWVERAAAGGSRPRFLAFLCPRLDHPDLRGELRHGQEVGS</sequence>
<dbReference type="OrthoDB" id="445007at2759"/>
<dbReference type="AlphaFoldDB" id="A0A3R7M8B1"/>
<evidence type="ECO:0000256" key="1">
    <source>
        <dbReference type="ARBA" id="ARBA00001962"/>
    </source>
</evidence>
<dbReference type="EMBL" id="QCYY01001845">
    <property type="protein sequence ID" value="ROT74791.1"/>
    <property type="molecule type" value="Genomic_DNA"/>
</dbReference>
<dbReference type="STRING" id="6689.A0A3R7M8B1"/>
<dbReference type="PANTHER" id="PTHR20883:SF51">
    <property type="entry name" value="PHYTANOYL-COA HYDROXYLASE"/>
    <property type="match status" value="1"/>
</dbReference>
<name>A0A3R7M8B1_PENVA</name>
<proteinExistence type="predicted"/>
<dbReference type="PANTHER" id="PTHR20883">
    <property type="entry name" value="PHYTANOYL-COA DIOXYGENASE DOMAIN CONTAINING 1"/>
    <property type="match status" value="1"/>
</dbReference>
<dbReference type="Pfam" id="PF05721">
    <property type="entry name" value="PhyH"/>
    <property type="match status" value="1"/>
</dbReference>
<keyword evidence="3" id="KW-1185">Reference proteome</keyword>
<comment type="caution">
    <text evidence="2">The sequence shown here is derived from an EMBL/GenBank/DDBJ whole genome shotgun (WGS) entry which is preliminary data.</text>
</comment>
<reference evidence="2 3" key="2">
    <citation type="submission" date="2019-01" db="EMBL/GenBank/DDBJ databases">
        <title>The decoding of complex shrimp genome reveals the adaptation for benthos swimmer, frequently molting mechanism and breeding impact on genome.</title>
        <authorList>
            <person name="Sun Y."/>
            <person name="Gao Y."/>
            <person name="Yu Y."/>
        </authorList>
    </citation>
    <scope>NUCLEOTIDE SEQUENCE [LARGE SCALE GENOMIC DNA]</scope>
    <source>
        <tissue evidence="2">Muscle</tissue>
    </source>
</reference>
<evidence type="ECO:0000313" key="3">
    <source>
        <dbReference type="Proteomes" id="UP000283509"/>
    </source>
</evidence>
<comment type="cofactor">
    <cofactor evidence="1">
        <name>Fe cation</name>
        <dbReference type="ChEBI" id="CHEBI:24875"/>
    </cofactor>
</comment>
<dbReference type="SUPFAM" id="SSF51197">
    <property type="entry name" value="Clavaminate synthase-like"/>
    <property type="match status" value="1"/>
</dbReference>
<dbReference type="Proteomes" id="UP000283509">
    <property type="component" value="Unassembled WGS sequence"/>
</dbReference>
<evidence type="ECO:0000313" key="2">
    <source>
        <dbReference type="EMBL" id="ROT74791.1"/>
    </source>
</evidence>
<protein>
    <recommendedName>
        <fullName evidence="4">Phytanoyl-CoA dioxygenase family protein</fullName>
    </recommendedName>
</protein>